<name>A0A815EI94_ADIRI</name>
<dbReference type="Proteomes" id="UP000663828">
    <property type="component" value="Unassembled WGS sequence"/>
</dbReference>
<evidence type="ECO:0000313" key="1">
    <source>
        <dbReference type="EMBL" id="CAF1311803.1"/>
    </source>
</evidence>
<dbReference type="InterPro" id="IPR035940">
    <property type="entry name" value="CAP_sf"/>
</dbReference>
<dbReference type="Gene3D" id="3.40.33.10">
    <property type="entry name" value="CAP"/>
    <property type="match status" value="1"/>
</dbReference>
<comment type="caution">
    <text evidence="1">The sequence shown here is derived from an EMBL/GenBank/DDBJ whole genome shotgun (WGS) entry which is preliminary data.</text>
</comment>
<evidence type="ECO:0000313" key="2">
    <source>
        <dbReference type="Proteomes" id="UP000663828"/>
    </source>
</evidence>
<sequence>MLKQFLSCRRICCNRKARIFHPPTNTQFNHEITTNSHSPDKISNDIAVQYLAAINQYRFQLGFSALELSDELTNRALQRAMELSMRDQLETSDPSILIFHNEPIGETYSEFLIFIVFYVLCRVLACQSPVATSHCISLQNAIFVGTVFI</sequence>
<reference evidence="1" key="1">
    <citation type="submission" date="2021-02" db="EMBL/GenBank/DDBJ databases">
        <authorList>
            <person name="Nowell W R."/>
        </authorList>
    </citation>
    <scope>NUCLEOTIDE SEQUENCE</scope>
</reference>
<protein>
    <submittedName>
        <fullName evidence="1">Uncharacterized protein</fullName>
    </submittedName>
</protein>
<gene>
    <name evidence="1" type="ORF">XAT740_LOCUS29425</name>
</gene>
<proteinExistence type="predicted"/>
<accession>A0A815EI94</accession>
<dbReference type="EMBL" id="CAJNOR010002563">
    <property type="protein sequence ID" value="CAF1311803.1"/>
    <property type="molecule type" value="Genomic_DNA"/>
</dbReference>
<organism evidence="1 2">
    <name type="scientific">Adineta ricciae</name>
    <name type="common">Rotifer</name>
    <dbReference type="NCBI Taxonomy" id="249248"/>
    <lineage>
        <taxon>Eukaryota</taxon>
        <taxon>Metazoa</taxon>
        <taxon>Spiralia</taxon>
        <taxon>Gnathifera</taxon>
        <taxon>Rotifera</taxon>
        <taxon>Eurotatoria</taxon>
        <taxon>Bdelloidea</taxon>
        <taxon>Adinetida</taxon>
        <taxon>Adinetidae</taxon>
        <taxon>Adineta</taxon>
    </lineage>
</organism>
<dbReference type="SUPFAM" id="SSF55797">
    <property type="entry name" value="PR-1-like"/>
    <property type="match status" value="1"/>
</dbReference>
<keyword evidence="2" id="KW-1185">Reference proteome</keyword>
<dbReference type="AlphaFoldDB" id="A0A815EI94"/>